<keyword evidence="2" id="KW-1185">Reference proteome</keyword>
<organism evidence="1 2">
    <name type="scientific">Burkholderia plantarii</name>
    <dbReference type="NCBI Taxonomy" id="41899"/>
    <lineage>
        <taxon>Bacteria</taxon>
        <taxon>Pseudomonadati</taxon>
        <taxon>Pseudomonadota</taxon>
        <taxon>Betaproteobacteria</taxon>
        <taxon>Burkholderiales</taxon>
        <taxon>Burkholderiaceae</taxon>
        <taxon>Burkholderia</taxon>
    </lineage>
</organism>
<dbReference type="KEGG" id="bgp:BGL_1c33480"/>
<dbReference type="InterPro" id="IPR051910">
    <property type="entry name" value="ComF/GntX_DNA_util-trans"/>
</dbReference>
<dbReference type="PANTHER" id="PTHR47505:SF1">
    <property type="entry name" value="DNA UTILIZATION PROTEIN YHGH"/>
    <property type="match status" value="1"/>
</dbReference>
<dbReference type="Proteomes" id="UP000031838">
    <property type="component" value="Chromosome 1"/>
</dbReference>
<protein>
    <submittedName>
        <fullName evidence="1">Phosphoribosyltransferase</fullName>
    </submittedName>
</protein>
<keyword evidence="1" id="KW-0328">Glycosyltransferase</keyword>
<dbReference type="GO" id="GO:0016757">
    <property type="term" value="F:glycosyltransferase activity"/>
    <property type="evidence" value="ECO:0007669"/>
    <property type="project" value="UniProtKB-KW"/>
</dbReference>
<sequence>MSIAGVLRRNKQIACCTAGWRGLFAHVAALALPGLCALCGNSCNNICGNSPRNVLCSACDEAYWNETRLRCVQCALPLSAFRSRHARRGGYRCAACRHAPPPFDATFALADYRPPLASLVLDLKFRARLALGGLFAERLARAVHDRPAAHGTAQADARPDLIAPVPLARRRLVERGYNQAWAIARPLARALEVHAEPALLARTLHTAPQTRLDAAARRANVAHAFVVTRDVSGLHVGLVDDVMTSGATLAALAVLLKQAGARRVTNYVALRTARD</sequence>
<dbReference type="AlphaFoldDB" id="A0A0B6RR58"/>
<name>A0A0B6RR58_BURPL</name>
<reference evidence="2" key="1">
    <citation type="submission" date="2011-03" db="EMBL/GenBank/DDBJ databases">
        <authorList>
            <person name="Voget S."/>
            <person name="Streit W.R."/>
            <person name="Jaeger K.E."/>
            <person name="Daniel R."/>
        </authorList>
    </citation>
    <scope>NUCLEOTIDE SEQUENCE [LARGE SCALE GENOMIC DNA]</scope>
    <source>
        <strain evidence="2">PG1</strain>
    </source>
</reference>
<proteinExistence type="predicted"/>
<dbReference type="EMBL" id="CP002580">
    <property type="protein sequence ID" value="AJK47822.1"/>
    <property type="molecule type" value="Genomic_DNA"/>
</dbReference>
<dbReference type="PANTHER" id="PTHR47505">
    <property type="entry name" value="DNA UTILIZATION PROTEIN YHGH"/>
    <property type="match status" value="1"/>
</dbReference>
<accession>A0A0B6RR58</accession>
<dbReference type="HOGENOM" id="CLU_054549_0_1_4"/>
<dbReference type="InterPro" id="IPR029057">
    <property type="entry name" value="PRTase-like"/>
</dbReference>
<evidence type="ECO:0000313" key="2">
    <source>
        <dbReference type="Proteomes" id="UP000031838"/>
    </source>
</evidence>
<dbReference type="SUPFAM" id="SSF53271">
    <property type="entry name" value="PRTase-like"/>
    <property type="match status" value="1"/>
</dbReference>
<gene>
    <name evidence="1" type="ORF">BGL_1c33480</name>
</gene>
<reference evidence="1 2" key="2">
    <citation type="journal article" date="2016" name="Appl. Microbiol. Biotechnol.">
        <title>Mutations improving production and secretion of extracellular lipase by Burkholderia glumae PG1.</title>
        <authorList>
            <person name="Knapp A."/>
            <person name="Voget S."/>
            <person name="Gao R."/>
            <person name="Zaburannyi N."/>
            <person name="Krysciak D."/>
            <person name="Breuer M."/>
            <person name="Hauer B."/>
            <person name="Streit W.R."/>
            <person name="Muller R."/>
            <person name="Daniel R."/>
            <person name="Jaeger K.E."/>
        </authorList>
    </citation>
    <scope>NUCLEOTIDE SEQUENCE [LARGE SCALE GENOMIC DNA]</scope>
    <source>
        <strain evidence="1 2">PG1</strain>
    </source>
</reference>
<dbReference type="RefSeq" id="WP_042626087.1">
    <property type="nucleotide sequence ID" value="NZ_CP002580.1"/>
</dbReference>
<dbReference type="Gene3D" id="3.40.50.2020">
    <property type="match status" value="1"/>
</dbReference>
<evidence type="ECO:0000313" key="1">
    <source>
        <dbReference type="EMBL" id="AJK47822.1"/>
    </source>
</evidence>
<keyword evidence="1" id="KW-0808">Transferase</keyword>